<sequence length="363" mass="41552">MNADLTEEENSRKMMNEFVLQKEIIGTERKFGTIEMRDLLVKLKADLQNWQCDRKKVVGEAQEEYYYLTFFSVRHILAFYDYFTSDVQDDKNAKILQNSQLPSREVCLSISCDNNDSHVLNEIGKKLHAIVGKLSKTPCVLRVKGKLIIADIVDRGKLCVASCDDKLCDVHSTNGLNAETMKTIYHDLYNNVVCVSSDLSVQGKTEWIKQASFEKKKLLRSFFLISDGADFGSRVRQLRKCKLQPFESLHIIIISADNSNEINMFLFELLSLGFVSSNVDVVSFPQNRVFIEVSSTFQRKLLNSLPITGYLIKEHLSWDIGRLNISIELYSPIQIVCNYLDAYEMHELDGKDIVLHGQLKPIE</sequence>
<evidence type="ECO:0000313" key="1">
    <source>
        <dbReference type="EMBL" id="CAG8833065.1"/>
    </source>
</evidence>
<proteinExistence type="predicted"/>
<dbReference type="EMBL" id="CAJVQB010046638">
    <property type="protein sequence ID" value="CAG8833065.1"/>
    <property type="molecule type" value="Genomic_DNA"/>
</dbReference>
<keyword evidence="2" id="KW-1185">Reference proteome</keyword>
<organism evidence="1 2">
    <name type="scientific">Gigaspora margarita</name>
    <dbReference type="NCBI Taxonomy" id="4874"/>
    <lineage>
        <taxon>Eukaryota</taxon>
        <taxon>Fungi</taxon>
        <taxon>Fungi incertae sedis</taxon>
        <taxon>Mucoromycota</taxon>
        <taxon>Glomeromycotina</taxon>
        <taxon>Glomeromycetes</taxon>
        <taxon>Diversisporales</taxon>
        <taxon>Gigasporaceae</taxon>
        <taxon>Gigaspora</taxon>
    </lineage>
</organism>
<evidence type="ECO:0000313" key="2">
    <source>
        <dbReference type="Proteomes" id="UP000789901"/>
    </source>
</evidence>
<gene>
    <name evidence="1" type="ORF">GMARGA_LOCUS31366</name>
</gene>
<protein>
    <submittedName>
        <fullName evidence="1">32153_t:CDS:1</fullName>
    </submittedName>
</protein>
<name>A0ABN7WIZ4_GIGMA</name>
<comment type="caution">
    <text evidence="1">The sequence shown here is derived from an EMBL/GenBank/DDBJ whole genome shotgun (WGS) entry which is preliminary data.</text>
</comment>
<reference evidence="1 2" key="1">
    <citation type="submission" date="2021-06" db="EMBL/GenBank/DDBJ databases">
        <authorList>
            <person name="Kallberg Y."/>
            <person name="Tangrot J."/>
            <person name="Rosling A."/>
        </authorList>
    </citation>
    <scope>NUCLEOTIDE SEQUENCE [LARGE SCALE GENOMIC DNA]</scope>
    <source>
        <strain evidence="1 2">120-4 pot B 10/14</strain>
    </source>
</reference>
<dbReference type="Proteomes" id="UP000789901">
    <property type="component" value="Unassembled WGS sequence"/>
</dbReference>
<accession>A0ABN7WIZ4</accession>